<dbReference type="SUPFAM" id="SSF88946">
    <property type="entry name" value="Sigma2 domain of RNA polymerase sigma factors"/>
    <property type="match status" value="1"/>
</dbReference>
<name>A0ABP3T128_9SPHN</name>
<dbReference type="Gene3D" id="1.20.140.160">
    <property type="match status" value="1"/>
</dbReference>
<dbReference type="SUPFAM" id="SSF88659">
    <property type="entry name" value="Sigma3 and sigma4 domains of RNA polymerase sigma factors"/>
    <property type="match status" value="1"/>
</dbReference>
<gene>
    <name evidence="7" type="ORF">GCM10009102_25530</name>
</gene>
<dbReference type="EMBL" id="BAAAES010000009">
    <property type="protein sequence ID" value="GAA0672942.1"/>
    <property type="molecule type" value="Genomic_DNA"/>
</dbReference>
<evidence type="ECO:0000259" key="5">
    <source>
        <dbReference type="Pfam" id="PF08281"/>
    </source>
</evidence>
<dbReference type="RefSeq" id="WP_163958352.1">
    <property type="nucleotide sequence ID" value="NZ_BAAAES010000009.1"/>
</dbReference>
<comment type="caution">
    <text evidence="7">The sequence shown here is derived from an EMBL/GenBank/DDBJ whole genome shotgun (WGS) entry which is preliminary data.</text>
</comment>
<proteinExistence type="inferred from homology"/>
<feature type="domain" description="RNA polymerase sigma factor 70 region 4 type 2" evidence="5">
    <location>
        <begin position="113"/>
        <end position="163"/>
    </location>
</feature>
<evidence type="ECO:0000256" key="2">
    <source>
        <dbReference type="ARBA" id="ARBA00023015"/>
    </source>
</evidence>
<evidence type="ECO:0000259" key="6">
    <source>
        <dbReference type="Pfam" id="PF22029"/>
    </source>
</evidence>
<dbReference type="InterPro" id="IPR039425">
    <property type="entry name" value="RNA_pol_sigma-70-like"/>
</dbReference>
<accession>A0ABP3T128</accession>
<sequence>MTSAALPHDVLSERGFVAAVDAVLPALRRYARHLSRDQGEGDDLVQETMTRAWAARSRFQPGTNFRAWLFRILRNLFLSDRRRGGRSVSWNPDIDDDRLVVPADQESGVMLADLDVALGSITPGQAEALVLVAQEGLSYEEAAERLGVSLGTVRSRVFRARAAVVELLAGVVAAVPVAQPQLQPAGPTQRYRDWKNAGSRMIG</sequence>
<dbReference type="NCBIfam" id="TIGR02937">
    <property type="entry name" value="sigma70-ECF"/>
    <property type="match status" value="1"/>
</dbReference>
<evidence type="ECO:0000256" key="1">
    <source>
        <dbReference type="ARBA" id="ARBA00010641"/>
    </source>
</evidence>
<protein>
    <recommendedName>
        <fullName evidence="9">RNA polymerase sigma-70 factor, ECF subfamily</fullName>
    </recommendedName>
</protein>
<dbReference type="PANTHER" id="PTHR43133:SF25">
    <property type="entry name" value="RNA POLYMERASE SIGMA FACTOR RFAY-RELATED"/>
    <property type="match status" value="1"/>
</dbReference>
<feature type="domain" description="PhyR sigma2" evidence="6">
    <location>
        <begin position="22"/>
        <end position="73"/>
    </location>
</feature>
<keyword evidence="2" id="KW-0805">Transcription regulation</keyword>
<dbReference type="CDD" id="cd06171">
    <property type="entry name" value="Sigma70_r4"/>
    <property type="match status" value="1"/>
</dbReference>
<dbReference type="InterPro" id="IPR014284">
    <property type="entry name" value="RNA_pol_sigma-70_dom"/>
</dbReference>
<dbReference type="InterPro" id="IPR013325">
    <property type="entry name" value="RNA_pol_sigma_r2"/>
</dbReference>
<dbReference type="Pfam" id="PF08281">
    <property type="entry name" value="Sigma70_r4_2"/>
    <property type="match status" value="1"/>
</dbReference>
<comment type="similarity">
    <text evidence="1">Belongs to the sigma-70 factor family. ECF subfamily.</text>
</comment>
<keyword evidence="8" id="KW-1185">Reference proteome</keyword>
<organism evidence="7 8">
    <name type="scientific">Sphingomonas insulae</name>
    <dbReference type="NCBI Taxonomy" id="424800"/>
    <lineage>
        <taxon>Bacteria</taxon>
        <taxon>Pseudomonadati</taxon>
        <taxon>Pseudomonadota</taxon>
        <taxon>Alphaproteobacteria</taxon>
        <taxon>Sphingomonadales</taxon>
        <taxon>Sphingomonadaceae</taxon>
        <taxon>Sphingomonas</taxon>
    </lineage>
</organism>
<evidence type="ECO:0000256" key="4">
    <source>
        <dbReference type="ARBA" id="ARBA00023163"/>
    </source>
</evidence>
<keyword evidence="4" id="KW-0804">Transcription</keyword>
<evidence type="ECO:0000256" key="3">
    <source>
        <dbReference type="ARBA" id="ARBA00023082"/>
    </source>
</evidence>
<reference evidence="8" key="1">
    <citation type="journal article" date="2019" name="Int. J. Syst. Evol. Microbiol.">
        <title>The Global Catalogue of Microorganisms (GCM) 10K type strain sequencing project: providing services to taxonomists for standard genome sequencing and annotation.</title>
        <authorList>
            <consortium name="The Broad Institute Genomics Platform"/>
            <consortium name="The Broad Institute Genome Sequencing Center for Infectious Disease"/>
            <person name="Wu L."/>
            <person name="Ma J."/>
        </authorList>
    </citation>
    <scope>NUCLEOTIDE SEQUENCE [LARGE SCALE GENOMIC DNA]</scope>
    <source>
        <strain evidence="8">JCM 14603</strain>
    </source>
</reference>
<dbReference type="Proteomes" id="UP001500238">
    <property type="component" value="Unassembled WGS sequence"/>
</dbReference>
<keyword evidence="3" id="KW-0731">Sigma factor</keyword>
<evidence type="ECO:0008006" key="9">
    <source>
        <dbReference type="Google" id="ProtNLM"/>
    </source>
</evidence>
<evidence type="ECO:0000313" key="8">
    <source>
        <dbReference type="Proteomes" id="UP001500238"/>
    </source>
</evidence>
<dbReference type="Pfam" id="PF22029">
    <property type="entry name" value="PhyR_sigma2"/>
    <property type="match status" value="1"/>
</dbReference>
<dbReference type="InterPro" id="IPR013324">
    <property type="entry name" value="RNA_pol_sigma_r3/r4-like"/>
</dbReference>
<dbReference type="InterPro" id="IPR013249">
    <property type="entry name" value="RNA_pol_sigma70_r4_t2"/>
</dbReference>
<evidence type="ECO:0000313" key="7">
    <source>
        <dbReference type="EMBL" id="GAA0672942.1"/>
    </source>
</evidence>
<dbReference type="PANTHER" id="PTHR43133">
    <property type="entry name" value="RNA POLYMERASE ECF-TYPE SIGMA FACTO"/>
    <property type="match status" value="1"/>
</dbReference>
<dbReference type="InterPro" id="IPR053866">
    <property type="entry name" value="PhyR_sigma2"/>
</dbReference>